<evidence type="ECO:0000256" key="7">
    <source>
        <dbReference type="ARBA" id="ARBA00022989"/>
    </source>
</evidence>
<evidence type="ECO:0000256" key="4">
    <source>
        <dbReference type="ARBA" id="ARBA00022475"/>
    </source>
</evidence>
<keyword evidence="6 10" id="KW-0812">Transmembrane</keyword>
<sequence length="390" mass="43388">MVRFIVLIALLLAGAIVAPYLIGNKGYVMIAAGDYIIDATVSSAVIMVVGFYFALLAIEALINKLTHSLGWFNRYHQAHAKIQTEKGILALVSGDFKKAEMLTLKAAKKARVPVLNYLTAAQSAQALGNEKKRDEYLLLAFENADKNTLAVELTQAKLQVQQQQFEQAFVSLSALHGKHPKHKVVLALFKDVCTERKEWGQLLALIPPLQKQKLLTSNEADELNKHSHFQHLGEVAKQQGSTGLLDTWSALPKNLKHDGRYLAETASLLMGRNDHQSAYLLMMDALSNELYPELIHLTPKLNLTDYHPLIERLKRLQKTREGSGLLAVCIGQLMVKEGRWNEAVDELSQGISQSPSTSAYCALAHAYEKLGLVNDANTTYKQSLNYHQHI</sequence>
<dbReference type="SUPFAM" id="SSF48452">
    <property type="entry name" value="TPR-like"/>
    <property type="match status" value="1"/>
</dbReference>
<dbReference type="Gene3D" id="1.25.40.10">
    <property type="entry name" value="Tetratricopeptide repeat domain"/>
    <property type="match status" value="1"/>
</dbReference>
<keyword evidence="7 10" id="KW-1133">Transmembrane helix</keyword>
<evidence type="ECO:0000256" key="6">
    <source>
        <dbReference type="ARBA" id="ARBA00022692"/>
    </source>
</evidence>
<dbReference type="AlphaFoldDB" id="A0A330LRD1"/>
<dbReference type="KEGG" id="mya:MORIYA_3041"/>
<evidence type="ECO:0000259" key="11">
    <source>
        <dbReference type="Pfam" id="PF07219"/>
    </source>
</evidence>
<evidence type="ECO:0000256" key="5">
    <source>
        <dbReference type="ARBA" id="ARBA00022519"/>
    </source>
</evidence>
<comment type="subcellular location">
    <subcellularLocation>
        <location evidence="2">Cell inner membrane</location>
        <topology evidence="2">Multi-pass membrane protein</topology>
    </subcellularLocation>
</comment>
<evidence type="ECO:0000313" key="13">
    <source>
        <dbReference type="Proteomes" id="UP000250163"/>
    </source>
</evidence>
<evidence type="ECO:0000256" key="10">
    <source>
        <dbReference type="SAM" id="Phobius"/>
    </source>
</evidence>
<evidence type="ECO:0000256" key="9">
    <source>
        <dbReference type="ARBA" id="ARBA00023244"/>
    </source>
</evidence>
<feature type="transmembrane region" description="Helical" evidence="10">
    <location>
        <begin position="35"/>
        <end position="58"/>
    </location>
</feature>
<gene>
    <name evidence="12" type="ORF">MORIYA_3041</name>
</gene>
<protein>
    <submittedName>
        <fullName evidence="12">Uncharacterized enzyme of heme biosynthesis</fullName>
    </submittedName>
</protein>
<evidence type="ECO:0000256" key="2">
    <source>
        <dbReference type="ARBA" id="ARBA00004429"/>
    </source>
</evidence>
<dbReference type="InterPro" id="IPR005254">
    <property type="entry name" value="Heme_biosyn_assoc_TPR_pro"/>
</dbReference>
<evidence type="ECO:0000256" key="8">
    <source>
        <dbReference type="ARBA" id="ARBA00023136"/>
    </source>
</evidence>
<dbReference type="GO" id="GO:0005886">
    <property type="term" value="C:plasma membrane"/>
    <property type="evidence" value="ECO:0007669"/>
    <property type="project" value="UniProtKB-SubCell"/>
</dbReference>
<evidence type="ECO:0000313" key="12">
    <source>
        <dbReference type="EMBL" id="SQD79497.1"/>
    </source>
</evidence>
<evidence type="ECO:0000256" key="1">
    <source>
        <dbReference type="ARBA" id="ARBA00002962"/>
    </source>
</evidence>
<keyword evidence="5" id="KW-0997">Cell inner membrane</keyword>
<accession>A0A330LRD1</accession>
<keyword evidence="8 10" id="KW-0472">Membrane</keyword>
<dbReference type="NCBIfam" id="TIGR00540">
    <property type="entry name" value="TPR_hemY_coli"/>
    <property type="match status" value="1"/>
</dbReference>
<dbReference type="EMBL" id="LS483250">
    <property type="protein sequence ID" value="SQD79497.1"/>
    <property type="molecule type" value="Genomic_DNA"/>
</dbReference>
<dbReference type="InterPro" id="IPR011990">
    <property type="entry name" value="TPR-like_helical_dom_sf"/>
</dbReference>
<dbReference type="RefSeq" id="WP_112716190.1">
    <property type="nucleotide sequence ID" value="NZ_LS483250.1"/>
</dbReference>
<comment type="pathway">
    <text evidence="3">Porphyrin-containing compound metabolism; protoheme biosynthesis.</text>
</comment>
<comment type="function">
    <text evidence="1">Involved in a late step of protoheme IX synthesis.</text>
</comment>
<dbReference type="InterPro" id="IPR010817">
    <property type="entry name" value="HemY_N"/>
</dbReference>
<keyword evidence="9" id="KW-0627">Porphyrin biosynthesis</keyword>
<proteinExistence type="predicted"/>
<dbReference type="OrthoDB" id="7067577at2"/>
<organism evidence="12 13">
    <name type="scientific">Moritella yayanosii</name>
    <dbReference type="NCBI Taxonomy" id="69539"/>
    <lineage>
        <taxon>Bacteria</taxon>
        <taxon>Pseudomonadati</taxon>
        <taxon>Pseudomonadota</taxon>
        <taxon>Gammaproteobacteria</taxon>
        <taxon>Alteromonadales</taxon>
        <taxon>Moritellaceae</taxon>
        <taxon>Moritella</taxon>
    </lineage>
</organism>
<name>A0A330LRD1_9GAMM</name>
<dbReference type="GO" id="GO:0006779">
    <property type="term" value="P:porphyrin-containing compound biosynthetic process"/>
    <property type="evidence" value="ECO:0007669"/>
    <property type="project" value="UniProtKB-KW"/>
</dbReference>
<dbReference type="UniPathway" id="UPA00252"/>
<reference evidence="13" key="1">
    <citation type="submission" date="2018-05" db="EMBL/GenBank/DDBJ databases">
        <authorList>
            <person name="Cea G.-C."/>
            <person name="William W."/>
        </authorList>
    </citation>
    <scope>NUCLEOTIDE SEQUENCE [LARGE SCALE GENOMIC DNA]</scope>
    <source>
        <strain evidence="13">DB21MT 5</strain>
    </source>
</reference>
<feature type="domain" description="HemY N-terminal" evidence="11">
    <location>
        <begin position="26"/>
        <end position="128"/>
    </location>
</feature>
<dbReference type="Pfam" id="PF07219">
    <property type="entry name" value="HemY_N"/>
    <property type="match status" value="1"/>
</dbReference>
<keyword evidence="13" id="KW-1185">Reference proteome</keyword>
<evidence type="ECO:0000256" key="3">
    <source>
        <dbReference type="ARBA" id="ARBA00004744"/>
    </source>
</evidence>
<dbReference type="GO" id="GO:0042168">
    <property type="term" value="P:heme metabolic process"/>
    <property type="evidence" value="ECO:0007669"/>
    <property type="project" value="InterPro"/>
</dbReference>
<keyword evidence="4" id="KW-1003">Cell membrane</keyword>
<dbReference type="Proteomes" id="UP000250163">
    <property type="component" value="Chromosome MORIYA"/>
</dbReference>